<dbReference type="InterPro" id="IPR015424">
    <property type="entry name" value="PyrdxlP-dep_Trfase"/>
</dbReference>
<evidence type="ECO:0000256" key="4">
    <source>
        <dbReference type="ARBA" id="ARBA00022679"/>
    </source>
</evidence>
<dbReference type="PROSITE" id="PS00105">
    <property type="entry name" value="AA_TRANSFER_CLASS_1"/>
    <property type="match status" value="1"/>
</dbReference>
<evidence type="ECO:0000259" key="7">
    <source>
        <dbReference type="Pfam" id="PF00155"/>
    </source>
</evidence>
<evidence type="ECO:0000313" key="9">
    <source>
        <dbReference type="Proteomes" id="UP000043005"/>
    </source>
</evidence>
<dbReference type="PRINTS" id="PR00753">
    <property type="entry name" value="ACCSYNTHASE"/>
</dbReference>
<accession>A0A916L4N9</accession>
<dbReference type="CDD" id="cd00609">
    <property type="entry name" value="AAT_like"/>
    <property type="match status" value="1"/>
</dbReference>
<dbReference type="FunFam" id="3.40.640.10:FF:000033">
    <property type="entry name" value="Aspartate aminotransferase"/>
    <property type="match status" value="1"/>
</dbReference>
<dbReference type="SUPFAM" id="SSF53383">
    <property type="entry name" value="PLP-dependent transferases"/>
    <property type="match status" value="1"/>
</dbReference>
<comment type="similarity">
    <text evidence="2 6">Belongs to the class-I pyridoxal-phosphate-dependent aminotransferase family.</text>
</comment>
<dbReference type="InterPro" id="IPR015422">
    <property type="entry name" value="PyrdxlP-dep_Trfase_small"/>
</dbReference>
<keyword evidence="3 6" id="KW-0032">Aminotransferase</keyword>
<dbReference type="GO" id="GO:0008483">
    <property type="term" value="F:transaminase activity"/>
    <property type="evidence" value="ECO:0007669"/>
    <property type="project" value="UniProtKB-KW"/>
</dbReference>
<feature type="domain" description="Aminotransferase class I/classII large" evidence="7">
    <location>
        <begin position="32"/>
        <end position="382"/>
    </location>
</feature>
<dbReference type="PANTHER" id="PTHR46383">
    <property type="entry name" value="ASPARTATE AMINOTRANSFERASE"/>
    <property type="match status" value="1"/>
</dbReference>
<evidence type="ECO:0000256" key="3">
    <source>
        <dbReference type="ARBA" id="ARBA00022576"/>
    </source>
</evidence>
<protein>
    <recommendedName>
        <fullName evidence="6">Aminotransferase</fullName>
        <ecNumber evidence="6">2.6.1.-</ecNumber>
    </recommendedName>
</protein>
<dbReference type="Gene3D" id="3.90.1150.10">
    <property type="entry name" value="Aspartate Aminotransferase, domain 1"/>
    <property type="match status" value="1"/>
</dbReference>
<organism evidence="8 9">
    <name type="scientific">Streptococcus pneumoniae</name>
    <dbReference type="NCBI Taxonomy" id="1313"/>
    <lineage>
        <taxon>Bacteria</taxon>
        <taxon>Bacillati</taxon>
        <taxon>Bacillota</taxon>
        <taxon>Bacilli</taxon>
        <taxon>Lactobacillales</taxon>
        <taxon>Streptococcaceae</taxon>
        <taxon>Streptococcus</taxon>
    </lineage>
</organism>
<dbReference type="PANTHER" id="PTHR46383:SF4">
    <property type="entry name" value="AMINOTRANSFERASE"/>
    <property type="match status" value="1"/>
</dbReference>
<evidence type="ECO:0000256" key="2">
    <source>
        <dbReference type="ARBA" id="ARBA00007441"/>
    </source>
</evidence>
<keyword evidence="5" id="KW-0663">Pyridoxal phosphate</keyword>
<dbReference type="InterPro" id="IPR004838">
    <property type="entry name" value="NHTrfase_class1_PyrdxlP-BS"/>
</dbReference>
<comment type="caution">
    <text evidence="8">The sequence shown here is derived from an EMBL/GenBank/DDBJ whole genome shotgun (WGS) entry which is preliminary data.</text>
</comment>
<sequence>MDLTKRFNKQLDKIQVSLIRQFDQVISEIPGVLRLTLGEPDFTTPDHVKEAAKRAIDQNQSYYTGMSGLLTLRQAASDFVKEKYQLDYAPENEILVTIGATEALSATLTAILEEGDKVLLPAPAYPGYEPIVNLVGAEIVEIDTTENGFVLTPEMLEKAILEQGDKLKAVILNYPANPTGITYSREQLEALAAVLRKYEIFVVCDEVYSELTYTGEAHVSLGTMLRDQAIIINGLSKSHAMTGWRLGLIFAPAAFTAQLIKSHQYLVTAANTMAQHAAVEALTAGKNDAEPMKKEYIQRRDYIIEKMTALGFEIIKPDGAFYIFAKIPAGYNQDSFAFLKDFAQKKAVAFIPGAAFGRYGECYVRLSYAASMETIKEAMKRLEEYMREA</sequence>
<dbReference type="NCBIfam" id="NF005588">
    <property type="entry name" value="PRK07309.1"/>
    <property type="match status" value="1"/>
</dbReference>
<dbReference type="AlphaFoldDB" id="A0A916L4N9"/>
<proteinExistence type="inferred from homology"/>
<evidence type="ECO:0000256" key="6">
    <source>
        <dbReference type="RuleBase" id="RU000481"/>
    </source>
</evidence>
<dbReference type="RefSeq" id="WP_000366375.1">
    <property type="nucleotide sequence ID" value="NZ_AP018391.1"/>
</dbReference>
<dbReference type="EMBL" id="CKTV01000005">
    <property type="protein sequence ID" value="CJA31925.1"/>
    <property type="molecule type" value="Genomic_DNA"/>
</dbReference>
<evidence type="ECO:0000256" key="5">
    <source>
        <dbReference type="ARBA" id="ARBA00022898"/>
    </source>
</evidence>
<evidence type="ECO:0000256" key="1">
    <source>
        <dbReference type="ARBA" id="ARBA00001933"/>
    </source>
</evidence>
<gene>
    <name evidence="8" type="primary">aspC1</name>
    <name evidence="8" type="ORF">ERS021383_00440</name>
</gene>
<dbReference type="GO" id="GO:0030170">
    <property type="term" value="F:pyridoxal phosphate binding"/>
    <property type="evidence" value="ECO:0007669"/>
    <property type="project" value="InterPro"/>
</dbReference>
<dbReference type="InterPro" id="IPR050596">
    <property type="entry name" value="AspAT/PAT-like"/>
</dbReference>
<dbReference type="Gene3D" id="3.40.640.10">
    <property type="entry name" value="Type I PLP-dependent aspartate aminotransferase-like (Major domain)"/>
    <property type="match status" value="1"/>
</dbReference>
<comment type="cofactor">
    <cofactor evidence="1 6">
        <name>pyridoxal 5'-phosphate</name>
        <dbReference type="ChEBI" id="CHEBI:597326"/>
    </cofactor>
</comment>
<evidence type="ECO:0000313" key="8">
    <source>
        <dbReference type="EMBL" id="CJA31925.1"/>
    </source>
</evidence>
<name>A0A916L4N9_STREE</name>
<dbReference type="InterPro" id="IPR004839">
    <property type="entry name" value="Aminotransferase_I/II_large"/>
</dbReference>
<dbReference type="InterPro" id="IPR015421">
    <property type="entry name" value="PyrdxlP-dep_Trfase_major"/>
</dbReference>
<dbReference type="Proteomes" id="UP000043005">
    <property type="component" value="Unassembled WGS sequence"/>
</dbReference>
<dbReference type="EC" id="2.6.1.-" evidence="6"/>
<reference evidence="8 9" key="1">
    <citation type="submission" date="2015-03" db="EMBL/GenBank/DDBJ databases">
        <authorList>
            <consortium name="Pathogen Informatics"/>
            <person name="Murphy D."/>
        </authorList>
    </citation>
    <scope>NUCLEOTIDE SEQUENCE [LARGE SCALE GENOMIC DNA]</scope>
    <source>
        <strain evidence="8 9">SMRU1873</strain>
    </source>
</reference>
<dbReference type="GO" id="GO:0006520">
    <property type="term" value="P:amino acid metabolic process"/>
    <property type="evidence" value="ECO:0007669"/>
    <property type="project" value="InterPro"/>
</dbReference>
<dbReference type="Pfam" id="PF00155">
    <property type="entry name" value="Aminotran_1_2"/>
    <property type="match status" value="1"/>
</dbReference>
<keyword evidence="4 6" id="KW-0808">Transferase</keyword>